<dbReference type="GeneID" id="8502372"/>
<sequence>MPPDKPLISRAELERDGMVYFEGVFSEDANGDVSLSLPAHVESYRQALLDFSSLGPDRSKPFTPGRFPAPPIQHNPAPLLSMTEDGRRRIDHCAGLSKRARDLAPPYTPDYKWQSLLEEIFKEYKSRFPSGRDQQALFDQFSLEKNILWDDTKKYAEKCPKPNFTYGYPIIRDVPIALRSAEPVTNFSFEVLGDLRSAGLISSPVGSLHGWTKDKFTFLSPDKFICFPWAVVEQCRGLFPFEENYAHAANAALVALRLNEELSKFATGSYDSIPPVVAFTCVGSEIRVWLAYSEIKDNLCHVHRMVCIWQHSLSQDRGVLETCVIVENMLLWSSRVWKPKISGYISQIRQCNPALFFPGYSPKPTILSSRINSFEPSVKSTQPKPAEPMFVFGAQRPSSSKANNPDPASCTSIFTSGEQHLSAPKGNDQDPGPGKSPPANLIANTAGGSTKDERRGRKPVVRLPKVKYDETRGSEQKQGNDMQRASRADPATDTIITTEECTTHNTLGNAHSLGLDSVPESAVALEILSERINSLDLDKSVQTAVGIQSTGKGKSSHVSNVTEGDTDKESRENPAGGPQAANLEKSSRTTSAIGNSGTAVNSDSRSKQGAGTIEKDLNPLTERSENDRPHQPNSALSNDGNSLSAGSSKQDVREGREDFPEYSERFQDSPDEPELMIGPCPHYGAMVAESLQLLLGDELLRLEAVSKIILELQGHELLDVSWSVLELWVAQHANVPSPCATLDKIIQELNDALGSPDTIVTPEQMWASEPGTWKNIDKALQSILKSSEGTLRNILEWAIESMDLLEGLELCNILKLGELSCLELKRMDQEIIDIMLDSVAPRQVLLTRRG</sequence>
<feature type="compositionally biased region" description="Basic and acidic residues" evidence="1">
    <location>
        <begin position="466"/>
        <end position="475"/>
    </location>
</feature>
<dbReference type="KEGG" id="bgh:BDBG_07592"/>
<name>A0A179UVT7_BLAGS</name>
<feature type="region of interest" description="Disordered" evidence="1">
    <location>
        <begin position="547"/>
        <end position="673"/>
    </location>
</feature>
<feature type="compositionally biased region" description="Polar residues" evidence="1">
    <location>
        <begin position="631"/>
        <end position="649"/>
    </location>
</feature>
<dbReference type="AlphaFoldDB" id="A0A179UVT7"/>
<gene>
    <name evidence="2" type="ORF">BDBG_07592</name>
</gene>
<dbReference type="STRING" id="559298.A0A179UVT7"/>
<organism evidence="2 3">
    <name type="scientific">Blastomyces gilchristii (strain SLH14081)</name>
    <name type="common">Blastomyces dermatitidis</name>
    <dbReference type="NCBI Taxonomy" id="559298"/>
    <lineage>
        <taxon>Eukaryota</taxon>
        <taxon>Fungi</taxon>
        <taxon>Dikarya</taxon>
        <taxon>Ascomycota</taxon>
        <taxon>Pezizomycotina</taxon>
        <taxon>Eurotiomycetes</taxon>
        <taxon>Eurotiomycetidae</taxon>
        <taxon>Onygenales</taxon>
        <taxon>Ajellomycetaceae</taxon>
        <taxon>Blastomyces</taxon>
    </lineage>
</organism>
<reference evidence="3" key="1">
    <citation type="journal article" date="2015" name="PLoS Genet.">
        <title>The dynamic genome and transcriptome of the human fungal pathogen Blastomyces and close relative Emmonsia.</title>
        <authorList>
            <person name="Munoz J.F."/>
            <person name="Gauthier G.M."/>
            <person name="Desjardins C.A."/>
            <person name="Gallo J.E."/>
            <person name="Holder J."/>
            <person name="Sullivan T.D."/>
            <person name="Marty A.J."/>
            <person name="Carmen J.C."/>
            <person name="Chen Z."/>
            <person name="Ding L."/>
            <person name="Gujja S."/>
            <person name="Magrini V."/>
            <person name="Misas E."/>
            <person name="Mitreva M."/>
            <person name="Priest M."/>
            <person name="Saif S."/>
            <person name="Whiston E.A."/>
            <person name="Young S."/>
            <person name="Zeng Q."/>
            <person name="Goldman W.E."/>
            <person name="Mardis E.R."/>
            <person name="Taylor J.W."/>
            <person name="McEwen J.G."/>
            <person name="Clay O.K."/>
            <person name="Klein B.S."/>
            <person name="Cuomo C.A."/>
        </authorList>
    </citation>
    <scope>NUCLEOTIDE SEQUENCE [LARGE SCALE GENOMIC DNA]</scope>
    <source>
        <strain evidence="3">SLH14081</strain>
    </source>
</reference>
<proteinExistence type="predicted"/>
<evidence type="ECO:0000256" key="1">
    <source>
        <dbReference type="SAM" id="MobiDB-lite"/>
    </source>
</evidence>
<accession>A0A179UVT7</accession>
<protein>
    <submittedName>
        <fullName evidence="2">Uncharacterized protein</fullName>
    </submittedName>
</protein>
<dbReference type="Proteomes" id="UP000002038">
    <property type="component" value="Unassembled WGS sequence"/>
</dbReference>
<feature type="compositionally biased region" description="Basic and acidic residues" evidence="1">
    <location>
        <begin position="650"/>
        <end position="668"/>
    </location>
</feature>
<evidence type="ECO:0000313" key="2">
    <source>
        <dbReference type="EMBL" id="OAT12216.1"/>
    </source>
</evidence>
<evidence type="ECO:0000313" key="3">
    <source>
        <dbReference type="Proteomes" id="UP000002038"/>
    </source>
</evidence>
<feature type="compositionally biased region" description="Polar residues" evidence="1">
    <location>
        <begin position="588"/>
        <end position="609"/>
    </location>
</feature>
<keyword evidence="3" id="KW-1185">Reference proteome</keyword>
<feature type="region of interest" description="Disordered" evidence="1">
    <location>
        <begin position="418"/>
        <end position="493"/>
    </location>
</feature>
<dbReference type="RefSeq" id="XP_031580268.1">
    <property type="nucleotide sequence ID" value="XM_031723166.1"/>
</dbReference>
<dbReference type="VEuPathDB" id="FungiDB:BDBG_07592"/>
<dbReference type="EMBL" id="GG657466">
    <property type="protein sequence ID" value="OAT12216.1"/>
    <property type="molecule type" value="Genomic_DNA"/>
</dbReference>
<feature type="compositionally biased region" description="Basic and acidic residues" evidence="1">
    <location>
        <begin position="613"/>
        <end position="630"/>
    </location>
</feature>
<feature type="compositionally biased region" description="Polar residues" evidence="1">
    <location>
        <begin position="547"/>
        <end position="563"/>
    </location>
</feature>
<dbReference type="OrthoDB" id="5081713at2759"/>